<evidence type="ECO:0000313" key="2">
    <source>
        <dbReference type="EMBL" id="CAI3974577.1"/>
    </source>
</evidence>
<feature type="compositionally biased region" description="Polar residues" evidence="1">
    <location>
        <begin position="41"/>
        <end position="55"/>
    </location>
</feature>
<evidence type="ECO:0000256" key="1">
    <source>
        <dbReference type="SAM" id="MobiDB-lite"/>
    </source>
</evidence>
<dbReference type="Proteomes" id="UP001152797">
    <property type="component" value="Unassembled WGS sequence"/>
</dbReference>
<sequence>MSFERHQPNERWNRLERIRLDLAALRGAFPPLAKRKDEAHSNSFQNGRNGQGSDSNEVHELELSREERLENIQRKLSTASTGRRLVNGQAELYSATLYDSDASASPIGLGQERASAWFEQYNPQAFVQSQRFESCL</sequence>
<protein>
    <submittedName>
        <fullName evidence="2">Uncharacterized protein</fullName>
    </submittedName>
</protein>
<organism evidence="2">
    <name type="scientific">Cladocopium goreaui</name>
    <dbReference type="NCBI Taxonomy" id="2562237"/>
    <lineage>
        <taxon>Eukaryota</taxon>
        <taxon>Sar</taxon>
        <taxon>Alveolata</taxon>
        <taxon>Dinophyceae</taxon>
        <taxon>Suessiales</taxon>
        <taxon>Symbiodiniaceae</taxon>
        <taxon>Cladocopium</taxon>
    </lineage>
</organism>
<evidence type="ECO:0000313" key="3">
    <source>
        <dbReference type="EMBL" id="CAL1127952.1"/>
    </source>
</evidence>
<evidence type="ECO:0000313" key="4">
    <source>
        <dbReference type="Proteomes" id="UP001152797"/>
    </source>
</evidence>
<proteinExistence type="predicted"/>
<gene>
    <name evidence="2" type="ORF">C1SCF055_LOCUS2967</name>
</gene>
<dbReference type="EMBL" id="CAMXCT020000143">
    <property type="protein sequence ID" value="CAL1127952.1"/>
    <property type="molecule type" value="Genomic_DNA"/>
</dbReference>
<dbReference type="AlphaFoldDB" id="A0A9P1BJR3"/>
<dbReference type="EMBL" id="CAMXCT030000143">
    <property type="protein sequence ID" value="CAL4761889.1"/>
    <property type="molecule type" value="Genomic_DNA"/>
</dbReference>
<feature type="region of interest" description="Disordered" evidence="1">
    <location>
        <begin position="32"/>
        <end position="63"/>
    </location>
</feature>
<keyword evidence="4" id="KW-1185">Reference proteome</keyword>
<dbReference type="EMBL" id="CAMXCT010000143">
    <property type="protein sequence ID" value="CAI3974577.1"/>
    <property type="molecule type" value="Genomic_DNA"/>
</dbReference>
<reference evidence="3" key="2">
    <citation type="submission" date="2024-04" db="EMBL/GenBank/DDBJ databases">
        <authorList>
            <person name="Chen Y."/>
            <person name="Shah S."/>
            <person name="Dougan E. K."/>
            <person name="Thang M."/>
            <person name="Chan C."/>
        </authorList>
    </citation>
    <scope>NUCLEOTIDE SEQUENCE [LARGE SCALE GENOMIC DNA]</scope>
</reference>
<accession>A0A9P1BJR3</accession>
<comment type="caution">
    <text evidence="2">The sequence shown here is derived from an EMBL/GenBank/DDBJ whole genome shotgun (WGS) entry which is preliminary data.</text>
</comment>
<name>A0A9P1BJR3_9DINO</name>
<reference evidence="2" key="1">
    <citation type="submission" date="2022-10" db="EMBL/GenBank/DDBJ databases">
        <authorList>
            <person name="Chen Y."/>
            <person name="Dougan E. K."/>
            <person name="Chan C."/>
            <person name="Rhodes N."/>
            <person name="Thang M."/>
        </authorList>
    </citation>
    <scope>NUCLEOTIDE SEQUENCE</scope>
</reference>